<protein>
    <submittedName>
        <fullName evidence="3">YdcF family protein</fullName>
    </submittedName>
</protein>
<dbReference type="CDD" id="cd06259">
    <property type="entry name" value="YdcF-like"/>
    <property type="match status" value="1"/>
</dbReference>
<gene>
    <name evidence="3" type="ORF">NDR86_07850</name>
</gene>
<reference evidence="3" key="1">
    <citation type="submission" date="2022-06" db="EMBL/GenBank/DDBJ databases">
        <title>Novel species in genus nocardia.</title>
        <authorList>
            <person name="Li F."/>
        </authorList>
    </citation>
    <scope>NUCLEOTIDE SEQUENCE</scope>
    <source>
        <strain evidence="3">CDC141</strain>
    </source>
</reference>
<organism evidence="3 4">
    <name type="scientific">Nocardia pulmonis</name>
    <dbReference type="NCBI Taxonomy" id="2951408"/>
    <lineage>
        <taxon>Bacteria</taxon>
        <taxon>Bacillati</taxon>
        <taxon>Actinomycetota</taxon>
        <taxon>Actinomycetes</taxon>
        <taxon>Mycobacteriales</taxon>
        <taxon>Nocardiaceae</taxon>
        <taxon>Nocardia</taxon>
    </lineage>
</organism>
<dbReference type="GO" id="GO:0043164">
    <property type="term" value="P:Gram-negative-bacterium-type cell wall biogenesis"/>
    <property type="evidence" value="ECO:0007669"/>
    <property type="project" value="TreeGrafter"/>
</dbReference>
<accession>A0A9X2E8F6</accession>
<feature type="chain" id="PRO_5040871510" evidence="1">
    <location>
        <begin position="35"/>
        <end position="197"/>
    </location>
</feature>
<evidence type="ECO:0000313" key="4">
    <source>
        <dbReference type="Proteomes" id="UP001139157"/>
    </source>
</evidence>
<dbReference type="InterPro" id="IPR003848">
    <property type="entry name" value="DUF218"/>
</dbReference>
<evidence type="ECO:0000256" key="1">
    <source>
        <dbReference type="SAM" id="SignalP"/>
    </source>
</evidence>
<dbReference type="Pfam" id="PF02698">
    <property type="entry name" value="DUF218"/>
    <property type="match status" value="1"/>
</dbReference>
<keyword evidence="1" id="KW-0732">Signal</keyword>
<feature type="domain" description="DUF218" evidence="2">
    <location>
        <begin position="59"/>
        <end position="183"/>
    </location>
</feature>
<feature type="signal peptide" evidence="1">
    <location>
        <begin position="1"/>
        <end position="34"/>
    </location>
</feature>
<sequence length="197" mass="20409">MFEQIRPLALLGKAAAALALTAGALVMTTPAARAETPLLPPGFTLPGLPLTAGLGPDTAIVVLGYGLQSDGTMRPELLERLYAGYVQALLCPETPIIVTGGNPENGVTEARAMADWFTARGISPARVHIEDRAASTVQNAQYSALLMRAIGAVNAVLVTSSDHIQRAQGDFVAAGIRVVATLTPDQAPSSALPFGPR</sequence>
<dbReference type="GO" id="GO:0005886">
    <property type="term" value="C:plasma membrane"/>
    <property type="evidence" value="ECO:0007669"/>
    <property type="project" value="TreeGrafter"/>
</dbReference>
<name>A0A9X2E8F6_9NOCA</name>
<dbReference type="Proteomes" id="UP001139157">
    <property type="component" value="Unassembled WGS sequence"/>
</dbReference>
<dbReference type="EMBL" id="JAMRXG010000003">
    <property type="protein sequence ID" value="MCM6773383.1"/>
    <property type="molecule type" value="Genomic_DNA"/>
</dbReference>
<evidence type="ECO:0000313" key="3">
    <source>
        <dbReference type="EMBL" id="MCM6773383.1"/>
    </source>
</evidence>
<evidence type="ECO:0000259" key="2">
    <source>
        <dbReference type="Pfam" id="PF02698"/>
    </source>
</evidence>
<keyword evidence="4" id="KW-1185">Reference proteome</keyword>
<comment type="caution">
    <text evidence="3">The sequence shown here is derived from an EMBL/GenBank/DDBJ whole genome shotgun (WGS) entry which is preliminary data.</text>
</comment>
<dbReference type="Gene3D" id="3.40.50.620">
    <property type="entry name" value="HUPs"/>
    <property type="match status" value="1"/>
</dbReference>
<dbReference type="GO" id="GO:0000270">
    <property type="term" value="P:peptidoglycan metabolic process"/>
    <property type="evidence" value="ECO:0007669"/>
    <property type="project" value="TreeGrafter"/>
</dbReference>
<dbReference type="InterPro" id="IPR014729">
    <property type="entry name" value="Rossmann-like_a/b/a_fold"/>
</dbReference>
<dbReference type="AlphaFoldDB" id="A0A9X2E8F6"/>
<proteinExistence type="predicted"/>
<dbReference type="RefSeq" id="WP_251910456.1">
    <property type="nucleotide sequence ID" value="NZ_JAMRXG010000003.1"/>
</dbReference>
<dbReference type="InterPro" id="IPR051599">
    <property type="entry name" value="Cell_Envelope_Assoc"/>
</dbReference>
<dbReference type="PANTHER" id="PTHR30336">
    <property type="entry name" value="INNER MEMBRANE PROTEIN, PROBABLE PERMEASE"/>
    <property type="match status" value="1"/>
</dbReference>
<dbReference type="PANTHER" id="PTHR30336:SF4">
    <property type="entry name" value="ENVELOPE BIOGENESIS FACTOR ELYC"/>
    <property type="match status" value="1"/>
</dbReference>